<keyword evidence="3" id="KW-1185">Reference proteome</keyword>
<feature type="compositionally biased region" description="Polar residues" evidence="1">
    <location>
        <begin position="56"/>
        <end position="66"/>
    </location>
</feature>
<dbReference type="SMART" id="SM00248">
    <property type="entry name" value="ANK"/>
    <property type="match status" value="4"/>
</dbReference>
<reference evidence="2" key="1">
    <citation type="journal article" date="2021" name="Sci. Rep.">
        <title>Diploid genomic architecture of Nitzschia inconspicua, an elite biomass production diatom.</title>
        <authorList>
            <person name="Oliver A."/>
            <person name="Podell S."/>
            <person name="Pinowska A."/>
            <person name="Traller J.C."/>
            <person name="Smith S.R."/>
            <person name="McClure R."/>
            <person name="Beliaev A."/>
            <person name="Bohutskyi P."/>
            <person name="Hill E.A."/>
            <person name="Rabines A."/>
            <person name="Zheng H."/>
            <person name="Allen L.Z."/>
            <person name="Kuo A."/>
            <person name="Grigoriev I.V."/>
            <person name="Allen A.E."/>
            <person name="Hazlebeck D."/>
            <person name="Allen E.E."/>
        </authorList>
    </citation>
    <scope>NUCLEOTIDE SEQUENCE</scope>
    <source>
        <strain evidence="2">Hildebrandi</strain>
    </source>
</reference>
<dbReference type="AlphaFoldDB" id="A0A9K3Q744"/>
<comment type="caution">
    <text evidence="2">The sequence shown here is derived from an EMBL/GenBank/DDBJ whole genome shotgun (WGS) entry which is preliminary data.</text>
</comment>
<evidence type="ECO:0000256" key="1">
    <source>
        <dbReference type="SAM" id="MobiDB-lite"/>
    </source>
</evidence>
<evidence type="ECO:0000313" key="3">
    <source>
        <dbReference type="Proteomes" id="UP000693970"/>
    </source>
</evidence>
<sequence>MLPCLPSFREFFMPLQDISSTGRDPLVVRIRDNDNFNNDDENNNSSSSSSSEGNHRQTATITASFHDTSRKRVKSATTVVLKLDVFSGALQVPCYQQVPRDSCPLLRHCWGNNNWQKVVDICALEPHRALHKTDHSGRTALHLAIFHRQCPLHVAQALLTANRHMVLVQDANRYTPLHMLAFFQPTIPTNLHNNTLSQQQHDEQSKLVKLFCDTAVMVEQELQNGDLIPPAYGTSPLFLAAKRNAPLSTLKTLLQTRKRTQWIAPSTGGEPYWDSQTLDEYSSPLEVLLRDSNRASKYFNPKFLRQNANLREKMRQMAYKRLSQPMRGCVNEDDPTIDSVVDRAAGPDVDMETNANMGDDEMGRKKQHEIVDNMVAVNHNRELSQQLDDHKELEENAMILWEKCIELLMGHCPLLQVGDDAAHIPYGVLHAVTSCKVPIPALAQVAMILFPEQAQQRDEQGFIPLHHVLRCNHKYATSSLLNILLPRECGGPMSPLLEATAMMRFPNDGPTPLAFALLNRLPVDPVIDMLLFADSDVSLRTIDLSTNLYPFCLASLNDDVPAMSKEMDKDAESEGKTEDDHAFIAPNIDEGTILNKFNVSYRLLRAHPQALSQLVCFQEGPKLIAGME</sequence>
<gene>
    <name evidence="2" type="ORF">IV203_013042</name>
</gene>
<feature type="region of interest" description="Disordered" evidence="1">
    <location>
        <begin position="32"/>
        <end position="67"/>
    </location>
</feature>
<organism evidence="2 3">
    <name type="scientific">Nitzschia inconspicua</name>
    <dbReference type="NCBI Taxonomy" id="303405"/>
    <lineage>
        <taxon>Eukaryota</taxon>
        <taxon>Sar</taxon>
        <taxon>Stramenopiles</taxon>
        <taxon>Ochrophyta</taxon>
        <taxon>Bacillariophyta</taxon>
        <taxon>Bacillariophyceae</taxon>
        <taxon>Bacillariophycidae</taxon>
        <taxon>Bacillariales</taxon>
        <taxon>Bacillariaceae</taxon>
        <taxon>Nitzschia</taxon>
    </lineage>
</organism>
<reference evidence="2" key="2">
    <citation type="submission" date="2021-04" db="EMBL/GenBank/DDBJ databases">
        <authorList>
            <person name="Podell S."/>
        </authorList>
    </citation>
    <scope>NUCLEOTIDE SEQUENCE</scope>
    <source>
        <strain evidence="2">Hildebrandi</strain>
    </source>
</reference>
<dbReference type="EMBL" id="JAGRRH010000001">
    <property type="protein sequence ID" value="KAG7373947.1"/>
    <property type="molecule type" value="Genomic_DNA"/>
</dbReference>
<dbReference type="Proteomes" id="UP000693970">
    <property type="component" value="Unassembled WGS sequence"/>
</dbReference>
<name>A0A9K3Q744_9STRA</name>
<dbReference type="InterPro" id="IPR002110">
    <property type="entry name" value="Ankyrin_rpt"/>
</dbReference>
<evidence type="ECO:0000313" key="2">
    <source>
        <dbReference type="EMBL" id="KAG7373947.1"/>
    </source>
</evidence>
<dbReference type="OrthoDB" id="850749at2759"/>
<protein>
    <submittedName>
        <fullName evidence="2">Ankyrin repeat domain protein</fullName>
    </submittedName>
</protein>
<accession>A0A9K3Q744</accession>
<proteinExistence type="predicted"/>